<feature type="domain" description="Bacterial spore germination immunoglobulin-like" evidence="2">
    <location>
        <begin position="43"/>
        <end position="129"/>
    </location>
</feature>
<keyword evidence="1" id="KW-0472">Membrane</keyword>
<dbReference type="AlphaFoldDB" id="A0A1F8GX07"/>
<dbReference type="STRING" id="1802701.A3A33_01410"/>
<dbReference type="SUPFAM" id="SSF49464">
    <property type="entry name" value="Carboxypeptidase regulatory domain-like"/>
    <property type="match status" value="1"/>
</dbReference>
<dbReference type="Gene3D" id="2.60.40.1120">
    <property type="entry name" value="Carboxypeptidase-like, regulatory domain"/>
    <property type="match status" value="1"/>
</dbReference>
<comment type="caution">
    <text evidence="3">The sequence shown here is derived from an EMBL/GenBank/DDBJ whole genome shotgun (WGS) entry which is preliminary data.</text>
</comment>
<feature type="transmembrane region" description="Helical" evidence="1">
    <location>
        <begin position="5"/>
        <end position="24"/>
    </location>
</feature>
<sequence>MAKKIIFIIIVVAAVAVVASFVWWPSGEFSGDPIARNAYPDLIQVDAPKAYAVIASPLTVTGKARGSWYFEASFPVRLLDANGTELAVTPAQAKGEWMTEDFVPFEATLTFNTPTTKTGTLILHNDNPSGDPAYDKEIRIPVTFSTVGAVESSGMNGYVHMGPTCPVEKDPPDPACADKPYANATVTLTGKTGTSFRGVTDANGKFHIVTPPDTYTVKISPQNGGLPRCTERSAAVVTGLFTIIDISCDTGIR</sequence>
<protein>
    <recommendedName>
        <fullName evidence="2">Bacterial spore germination immunoglobulin-like domain-containing protein</fullName>
    </recommendedName>
</protein>
<evidence type="ECO:0000256" key="1">
    <source>
        <dbReference type="SAM" id="Phobius"/>
    </source>
</evidence>
<dbReference type="Pfam" id="PF10648">
    <property type="entry name" value="Gmad2"/>
    <property type="match status" value="1"/>
</dbReference>
<dbReference type="InterPro" id="IPR018911">
    <property type="entry name" value="Gmad2_Ig-like_dom"/>
</dbReference>
<reference evidence="3 4" key="1">
    <citation type="journal article" date="2016" name="Nat. Commun.">
        <title>Thousands of microbial genomes shed light on interconnected biogeochemical processes in an aquifer system.</title>
        <authorList>
            <person name="Anantharaman K."/>
            <person name="Brown C.T."/>
            <person name="Hug L.A."/>
            <person name="Sharon I."/>
            <person name="Castelle C.J."/>
            <person name="Probst A.J."/>
            <person name="Thomas B.C."/>
            <person name="Singh A."/>
            <person name="Wilkins M.J."/>
            <person name="Karaoz U."/>
            <person name="Brodie E.L."/>
            <person name="Williams K.H."/>
            <person name="Hubbard S.S."/>
            <person name="Banfield J.F."/>
        </authorList>
    </citation>
    <scope>NUCLEOTIDE SEQUENCE [LARGE SCALE GENOMIC DNA]</scope>
</reference>
<dbReference type="Proteomes" id="UP000179047">
    <property type="component" value="Unassembled WGS sequence"/>
</dbReference>
<gene>
    <name evidence="3" type="ORF">A3A33_01410</name>
</gene>
<evidence type="ECO:0000313" key="4">
    <source>
        <dbReference type="Proteomes" id="UP000179047"/>
    </source>
</evidence>
<evidence type="ECO:0000313" key="3">
    <source>
        <dbReference type="EMBL" id="OGN29962.1"/>
    </source>
</evidence>
<keyword evidence="1" id="KW-1133">Transmembrane helix</keyword>
<accession>A0A1F8GX07</accession>
<dbReference type="EMBL" id="MGKP01000001">
    <property type="protein sequence ID" value="OGN29962.1"/>
    <property type="molecule type" value="Genomic_DNA"/>
</dbReference>
<organism evidence="3 4">
    <name type="scientific">Candidatus Yanofskybacteria bacterium RIFCSPLOWO2_01_FULL_49_25</name>
    <dbReference type="NCBI Taxonomy" id="1802701"/>
    <lineage>
        <taxon>Bacteria</taxon>
        <taxon>Candidatus Yanofskyibacteriota</taxon>
    </lineage>
</organism>
<dbReference type="InterPro" id="IPR008969">
    <property type="entry name" value="CarboxyPept-like_regulatory"/>
</dbReference>
<evidence type="ECO:0000259" key="2">
    <source>
        <dbReference type="Pfam" id="PF10648"/>
    </source>
</evidence>
<name>A0A1F8GX07_9BACT</name>
<proteinExistence type="predicted"/>
<keyword evidence="1" id="KW-0812">Transmembrane</keyword>